<dbReference type="AlphaFoldDB" id="A0A453FB23"/>
<sequence length="359" mass="38345">AARLCICMAALLVSLMPCGAAQPASSNAADLAALLAFKAQVEDPLGILAGNWTAAASPCSWVGVSCDRRGQRVTGLEFDGVPLHGSIGPQLGNLSFLSSLVLSNTSLAGPVPSELGGLPRLQNLVLSYNSLSGAIPSALGNLTGLQSLYLDSNNFFGAIPYEFQHLRKLQSLRLSHNDLSGPIPPGLFNNTPDLRVVRLGSNRLTGAIPDSIGSSSKLEWLVLEGNLLSGPMPPAIFNMSQLQVIAITRNNLSVFTRKKPTDPMFAGELSLRQWVNQAFPCELSSVTDRGLLQDEPKHGIDKISNPSEDSSAVLNTFLVSIVELGLVCSRTAPDERMPMDDVVVRLNKIKSNYCSQVRK</sequence>
<organism evidence="14 15">
    <name type="scientific">Aegilops tauschii subsp. strangulata</name>
    <name type="common">Goatgrass</name>
    <dbReference type="NCBI Taxonomy" id="200361"/>
    <lineage>
        <taxon>Eukaryota</taxon>
        <taxon>Viridiplantae</taxon>
        <taxon>Streptophyta</taxon>
        <taxon>Embryophyta</taxon>
        <taxon>Tracheophyta</taxon>
        <taxon>Spermatophyta</taxon>
        <taxon>Magnoliopsida</taxon>
        <taxon>Liliopsida</taxon>
        <taxon>Poales</taxon>
        <taxon>Poaceae</taxon>
        <taxon>BOP clade</taxon>
        <taxon>Pooideae</taxon>
        <taxon>Triticodae</taxon>
        <taxon>Triticeae</taxon>
        <taxon>Triticinae</taxon>
        <taxon>Aegilops</taxon>
    </lineage>
</organism>
<keyword evidence="4 12" id="KW-0732">Signal</keyword>
<evidence type="ECO:0000259" key="13">
    <source>
        <dbReference type="Pfam" id="PF08263"/>
    </source>
</evidence>
<dbReference type="Pfam" id="PF08263">
    <property type="entry name" value="LRRNT_2"/>
    <property type="match status" value="1"/>
</dbReference>
<reference evidence="14" key="4">
    <citation type="submission" date="2019-03" db="UniProtKB">
        <authorList>
            <consortium name="EnsemblPlants"/>
        </authorList>
    </citation>
    <scope>IDENTIFICATION</scope>
</reference>
<keyword evidence="11" id="KW-0325">Glycoprotein</keyword>
<dbReference type="GO" id="GO:0016020">
    <property type="term" value="C:membrane"/>
    <property type="evidence" value="ECO:0007669"/>
    <property type="project" value="UniProtKB-SubCell"/>
</dbReference>
<accession>A0A453FB23</accession>
<name>A0A453FB23_AEGTS</name>
<dbReference type="PANTHER" id="PTHR48065">
    <property type="entry name" value="OS10G0469600 PROTEIN"/>
    <property type="match status" value="1"/>
</dbReference>
<dbReference type="InterPro" id="IPR013210">
    <property type="entry name" value="LRR_N_plant-typ"/>
</dbReference>
<dbReference type="Pfam" id="PF13855">
    <property type="entry name" value="LRR_8"/>
    <property type="match status" value="1"/>
</dbReference>
<evidence type="ECO:0000256" key="9">
    <source>
        <dbReference type="ARBA" id="ARBA00023136"/>
    </source>
</evidence>
<keyword evidence="6" id="KW-0547">Nucleotide-binding</keyword>
<dbReference type="Pfam" id="PF00560">
    <property type="entry name" value="LRR_1"/>
    <property type="match status" value="2"/>
</dbReference>
<keyword evidence="8" id="KW-1133">Transmembrane helix</keyword>
<evidence type="ECO:0000256" key="12">
    <source>
        <dbReference type="SAM" id="SignalP"/>
    </source>
</evidence>
<keyword evidence="5" id="KW-0677">Repeat</keyword>
<evidence type="ECO:0000256" key="11">
    <source>
        <dbReference type="ARBA" id="ARBA00023180"/>
    </source>
</evidence>
<reference evidence="14" key="5">
    <citation type="journal article" date="2021" name="G3 (Bethesda)">
        <title>Aegilops tauschii genome assembly Aet v5.0 features greater sequence contiguity and improved annotation.</title>
        <authorList>
            <person name="Wang L."/>
            <person name="Zhu T."/>
            <person name="Rodriguez J.C."/>
            <person name="Deal K.R."/>
            <person name="Dubcovsky J."/>
            <person name="McGuire P.E."/>
            <person name="Lux T."/>
            <person name="Spannagl M."/>
            <person name="Mayer K.F.X."/>
            <person name="Baldrich P."/>
            <person name="Meyers B.C."/>
            <person name="Huo N."/>
            <person name="Gu Y.Q."/>
            <person name="Zhou H."/>
            <person name="Devos K.M."/>
            <person name="Bennetzen J.L."/>
            <person name="Unver T."/>
            <person name="Budak H."/>
            <person name="Gulick P.J."/>
            <person name="Galiba G."/>
            <person name="Kalapos B."/>
            <person name="Nelson D.R."/>
            <person name="Li P."/>
            <person name="You F.M."/>
            <person name="Luo M.C."/>
            <person name="Dvorak J."/>
        </authorList>
    </citation>
    <scope>NUCLEOTIDE SEQUENCE [LARGE SCALE GENOMIC DNA]</scope>
    <source>
        <strain evidence="14">cv. AL8/78</strain>
    </source>
</reference>
<dbReference type="PANTHER" id="PTHR48065:SF11">
    <property type="entry name" value="OS11G0213300 PROTEIN"/>
    <property type="match status" value="1"/>
</dbReference>
<dbReference type="Proteomes" id="UP000015105">
    <property type="component" value="Chromosome 3D"/>
</dbReference>
<dbReference type="Gene3D" id="3.80.10.10">
    <property type="entry name" value="Ribonuclease Inhibitor"/>
    <property type="match status" value="2"/>
</dbReference>
<keyword evidence="15" id="KW-1185">Reference proteome</keyword>
<reference evidence="15" key="1">
    <citation type="journal article" date="2014" name="Science">
        <title>Ancient hybridizations among the ancestral genomes of bread wheat.</title>
        <authorList>
            <consortium name="International Wheat Genome Sequencing Consortium,"/>
            <person name="Marcussen T."/>
            <person name="Sandve S.R."/>
            <person name="Heier L."/>
            <person name="Spannagl M."/>
            <person name="Pfeifer M."/>
            <person name="Jakobsen K.S."/>
            <person name="Wulff B.B."/>
            <person name="Steuernagel B."/>
            <person name="Mayer K.F."/>
            <person name="Olsen O.A."/>
        </authorList>
    </citation>
    <scope>NUCLEOTIDE SEQUENCE [LARGE SCALE GENOMIC DNA]</scope>
    <source>
        <strain evidence="15">cv. AL8/78</strain>
    </source>
</reference>
<evidence type="ECO:0000256" key="4">
    <source>
        <dbReference type="ARBA" id="ARBA00022729"/>
    </source>
</evidence>
<dbReference type="Gene3D" id="1.10.510.10">
    <property type="entry name" value="Transferase(Phosphotransferase) domain 1"/>
    <property type="match status" value="1"/>
</dbReference>
<dbReference type="InterPro" id="IPR001611">
    <property type="entry name" value="Leu-rich_rpt"/>
</dbReference>
<dbReference type="InterPro" id="IPR003591">
    <property type="entry name" value="Leu-rich_rpt_typical-subtyp"/>
</dbReference>
<dbReference type="EnsemblPlants" id="AET3Gv20629300.4">
    <property type="protein sequence ID" value="AET3Gv20629300.4"/>
    <property type="gene ID" value="AET3Gv20629300"/>
</dbReference>
<dbReference type="SMART" id="SM00369">
    <property type="entry name" value="LRR_TYP"/>
    <property type="match status" value="3"/>
</dbReference>
<evidence type="ECO:0000256" key="3">
    <source>
        <dbReference type="ARBA" id="ARBA00022692"/>
    </source>
</evidence>
<evidence type="ECO:0000256" key="6">
    <source>
        <dbReference type="ARBA" id="ARBA00022741"/>
    </source>
</evidence>
<dbReference type="InterPro" id="IPR032675">
    <property type="entry name" value="LRR_dom_sf"/>
</dbReference>
<evidence type="ECO:0000256" key="1">
    <source>
        <dbReference type="ARBA" id="ARBA00004479"/>
    </source>
</evidence>
<evidence type="ECO:0000256" key="10">
    <source>
        <dbReference type="ARBA" id="ARBA00023170"/>
    </source>
</evidence>
<evidence type="ECO:0000313" key="14">
    <source>
        <dbReference type="EnsemblPlants" id="AET3Gv20629300.4"/>
    </source>
</evidence>
<keyword evidence="7" id="KW-0067">ATP-binding</keyword>
<dbReference type="SUPFAM" id="SSF52058">
    <property type="entry name" value="L domain-like"/>
    <property type="match status" value="1"/>
</dbReference>
<evidence type="ECO:0000256" key="7">
    <source>
        <dbReference type="ARBA" id="ARBA00022840"/>
    </source>
</evidence>
<keyword evidence="3" id="KW-0812">Transmembrane</keyword>
<protein>
    <recommendedName>
        <fullName evidence="13">Leucine-rich repeat-containing N-terminal plant-type domain-containing protein</fullName>
    </recommendedName>
</protein>
<evidence type="ECO:0000313" key="15">
    <source>
        <dbReference type="Proteomes" id="UP000015105"/>
    </source>
</evidence>
<comment type="subcellular location">
    <subcellularLocation>
        <location evidence="1">Membrane</location>
        <topology evidence="1">Single-pass type I membrane protein</topology>
    </subcellularLocation>
</comment>
<keyword evidence="10" id="KW-0675">Receptor</keyword>
<feature type="domain" description="Leucine-rich repeat-containing N-terminal plant-type" evidence="13">
    <location>
        <begin position="28"/>
        <end position="67"/>
    </location>
</feature>
<feature type="chain" id="PRO_5019282809" description="Leucine-rich repeat-containing N-terminal plant-type domain-containing protein" evidence="12">
    <location>
        <begin position="21"/>
        <end position="359"/>
    </location>
</feature>
<reference evidence="14" key="3">
    <citation type="journal article" date="2017" name="Nature">
        <title>Genome sequence of the progenitor of the wheat D genome Aegilops tauschii.</title>
        <authorList>
            <person name="Luo M.C."/>
            <person name="Gu Y.Q."/>
            <person name="Puiu D."/>
            <person name="Wang H."/>
            <person name="Twardziok S.O."/>
            <person name="Deal K.R."/>
            <person name="Huo N."/>
            <person name="Zhu T."/>
            <person name="Wang L."/>
            <person name="Wang Y."/>
            <person name="McGuire P.E."/>
            <person name="Liu S."/>
            <person name="Long H."/>
            <person name="Ramasamy R.K."/>
            <person name="Rodriguez J.C."/>
            <person name="Van S.L."/>
            <person name="Yuan L."/>
            <person name="Wang Z."/>
            <person name="Xia Z."/>
            <person name="Xiao L."/>
            <person name="Anderson O.D."/>
            <person name="Ouyang S."/>
            <person name="Liang Y."/>
            <person name="Zimin A.V."/>
            <person name="Pertea G."/>
            <person name="Qi P."/>
            <person name="Bennetzen J.L."/>
            <person name="Dai X."/>
            <person name="Dawson M.W."/>
            <person name="Muller H.G."/>
            <person name="Kugler K."/>
            <person name="Rivarola-Duarte L."/>
            <person name="Spannagl M."/>
            <person name="Mayer K.F.X."/>
            <person name="Lu F.H."/>
            <person name="Bevan M.W."/>
            <person name="Leroy P."/>
            <person name="Li P."/>
            <person name="You F.M."/>
            <person name="Sun Q."/>
            <person name="Liu Z."/>
            <person name="Lyons E."/>
            <person name="Wicker T."/>
            <person name="Salzberg S.L."/>
            <person name="Devos K.M."/>
            <person name="Dvorak J."/>
        </authorList>
    </citation>
    <scope>NUCLEOTIDE SEQUENCE [LARGE SCALE GENOMIC DNA]</scope>
    <source>
        <strain evidence="14">cv. AL8/78</strain>
    </source>
</reference>
<dbReference type="Gramene" id="AET3Gv20629300.4">
    <property type="protein sequence ID" value="AET3Gv20629300.4"/>
    <property type="gene ID" value="AET3Gv20629300"/>
</dbReference>
<evidence type="ECO:0000256" key="5">
    <source>
        <dbReference type="ARBA" id="ARBA00022737"/>
    </source>
</evidence>
<feature type="signal peptide" evidence="12">
    <location>
        <begin position="1"/>
        <end position="20"/>
    </location>
</feature>
<reference evidence="15" key="2">
    <citation type="journal article" date="2017" name="Nat. Plants">
        <title>The Aegilops tauschii genome reveals multiple impacts of transposons.</title>
        <authorList>
            <person name="Zhao G."/>
            <person name="Zou C."/>
            <person name="Li K."/>
            <person name="Wang K."/>
            <person name="Li T."/>
            <person name="Gao L."/>
            <person name="Zhang X."/>
            <person name="Wang H."/>
            <person name="Yang Z."/>
            <person name="Liu X."/>
            <person name="Jiang W."/>
            <person name="Mao L."/>
            <person name="Kong X."/>
            <person name="Jiao Y."/>
            <person name="Jia J."/>
        </authorList>
    </citation>
    <scope>NUCLEOTIDE SEQUENCE [LARGE SCALE GENOMIC DNA]</scope>
    <source>
        <strain evidence="15">cv. AL8/78</strain>
    </source>
</reference>
<keyword evidence="2" id="KW-0433">Leucine-rich repeat</keyword>
<dbReference type="GO" id="GO:0005524">
    <property type="term" value="F:ATP binding"/>
    <property type="evidence" value="ECO:0007669"/>
    <property type="project" value="UniProtKB-KW"/>
</dbReference>
<dbReference type="FunFam" id="3.80.10.10:FF:000101">
    <property type="entry name" value="LRR receptor-like serine/threonine-protein kinase ERECTA"/>
    <property type="match status" value="1"/>
</dbReference>
<keyword evidence="9" id="KW-0472">Membrane</keyword>
<proteinExistence type="predicted"/>
<evidence type="ECO:0000256" key="8">
    <source>
        <dbReference type="ARBA" id="ARBA00022989"/>
    </source>
</evidence>
<evidence type="ECO:0000256" key="2">
    <source>
        <dbReference type="ARBA" id="ARBA00022614"/>
    </source>
</evidence>